<reference evidence="1 2" key="1">
    <citation type="submission" date="2017-11" db="EMBL/GenBank/DDBJ databases">
        <title>Genome sequencing of a diverse group of Pseudomonas species.</title>
        <authorList>
            <person name="Loper J."/>
        </authorList>
    </citation>
    <scope>NUCLEOTIDE SEQUENCE [LARGE SCALE GENOMIC DNA]</scope>
    <source>
        <strain evidence="1 2">LMG 25716</strain>
    </source>
</reference>
<comment type="caution">
    <text evidence="1">The sequence shown here is derived from an EMBL/GenBank/DDBJ whole genome shotgun (WGS) entry which is preliminary data.</text>
</comment>
<protein>
    <submittedName>
        <fullName evidence="1">Uncharacterized protein</fullName>
    </submittedName>
</protein>
<accession>A0ABX4PYW8</accession>
<organism evidence="1 2">
    <name type="scientific">Pseudomonas baetica</name>
    <dbReference type="NCBI Taxonomy" id="674054"/>
    <lineage>
        <taxon>Bacteria</taxon>
        <taxon>Pseudomonadati</taxon>
        <taxon>Pseudomonadota</taxon>
        <taxon>Gammaproteobacteria</taxon>
        <taxon>Pseudomonadales</taxon>
        <taxon>Pseudomonadaceae</taxon>
        <taxon>Pseudomonas</taxon>
    </lineage>
</organism>
<evidence type="ECO:0000313" key="1">
    <source>
        <dbReference type="EMBL" id="PKA69349.1"/>
    </source>
</evidence>
<proteinExistence type="predicted"/>
<evidence type="ECO:0000313" key="2">
    <source>
        <dbReference type="Proteomes" id="UP000232455"/>
    </source>
</evidence>
<dbReference type="EMBL" id="PHHE01000001">
    <property type="protein sequence ID" value="PKA69349.1"/>
    <property type="molecule type" value="Genomic_DNA"/>
</dbReference>
<sequence length="292" mass="33321">MNILAYEFSAAQRRVMDRYTAFLGTLEPTFTRIAGLLALQVSRGHRPAALAADSRLNNAPFNERYLLNFWGRTEEARRLCSRYIEDLTTFARETREITSRTSRSEPISQVDFKLYSLSRSPTWKLFPPTNLPQLIHELTLRFYELSAEIRQLKYTIAEVHDEAFGLKSVFFRAMDHRACQCHTQPTVVQALFREAFSTPVWDVAYTSADPAVRAAEYKSGVAELFNEIASVSSQASVFLEEAALRIDAAIDELLRAERVSKLGELNFQLTAAKEGADEFMAMVSHFETWLRK</sequence>
<dbReference type="RefSeq" id="WP_100846260.1">
    <property type="nucleotide sequence ID" value="NZ_PHHE01000001.1"/>
</dbReference>
<gene>
    <name evidence="1" type="ORF">ATI02_2188</name>
</gene>
<dbReference type="Proteomes" id="UP000232455">
    <property type="component" value="Unassembled WGS sequence"/>
</dbReference>
<keyword evidence="2" id="KW-1185">Reference proteome</keyword>
<name>A0ABX4PYW8_9PSED</name>